<proteinExistence type="predicted"/>
<name>A0AAN8JSE5_PATCE</name>
<dbReference type="InterPro" id="IPR001258">
    <property type="entry name" value="NHL_repeat"/>
</dbReference>
<feature type="repeat" description="NHL" evidence="2">
    <location>
        <begin position="162"/>
        <end position="205"/>
    </location>
</feature>
<dbReference type="Gene3D" id="2.120.10.30">
    <property type="entry name" value="TolB, C-terminal domain"/>
    <property type="match status" value="1"/>
</dbReference>
<dbReference type="AlphaFoldDB" id="A0AAN8JSE5"/>
<organism evidence="3 4">
    <name type="scientific">Patella caerulea</name>
    <name type="common">Rayed Mediterranean limpet</name>
    <dbReference type="NCBI Taxonomy" id="87958"/>
    <lineage>
        <taxon>Eukaryota</taxon>
        <taxon>Metazoa</taxon>
        <taxon>Spiralia</taxon>
        <taxon>Lophotrochozoa</taxon>
        <taxon>Mollusca</taxon>
        <taxon>Gastropoda</taxon>
        <taxon>Patellogastropoda</taxon>
        <taxon>Patelloidea</taxon>
        <taxon>Patellidae</taxon>
        <taxon>Patella</taxon>
    </lineage>
</organism>
<dbReference type="EMBL" id="JAZGQO010000007">
    <property type="protein sequence ID" value="KAK6182242.1"/>
    <property type="molecule type" value="Genomic_DNA"/>
</dbReference>
<dbReference type="GO" id="GO:0061630">
    <property type="term" value="F:ubiquitin protein ligase activity"/>
    <property type="evidence" value="ECO:0007669"/>
    <property type="project" value="TreeGrafter"/>
</dbReference>
<dbReference type="PANTHER" id="PTHR24104">
    <property type="entry name" value="E3 UBIQUITIN-PROTEIN LIGASE NHLRC1-RELATED"/>
    <property type="match status" value="1"/>
</dbReference>
<reference evidence="3 4" key="1">
    <citation type="submission" date="2024-01" db="EMBL/GenBank/DDBJ databases">
        <title>The genome of the rayed Mediterranean limpet Patella caerulea (Linnaeus, 1758).</title>
        <authorList>
            <person name="Anh-Thu Weber A."/>
            <person name="Halstead-Nussloch G."/>
        </authorList>
    </citation>
    <scope>NUCLEOTIDE SEQUENCE [LARGE SCALE GENOMIC DNA]</scope>
    <source>
        <strain evidence="3">AATW-2023a</strain>
        <tissue evidence="3">Whole specimen</tissue>
    </source>
</reference>
<protein>
    <submittedName>
        <fullName evidence="3">Uncharacterized protein</fullName>
    </submittedName>
</protein>
<feature type="repeat" description="NHL" evidence="2">
    <location>
        <begin position="72"/>
        <end position="115"/>
    </location>
</feature>
<dbReference type="SUPFAM" id="SSF101898">
    <property type="entry name" value="NHL repeat"/>
    <property type="match status" value="1"/>
</dbReference>
<evidence type="ECO:0000313" key="3">
    <source>
        <dbReference type="EMBL" id="KAK6182242.1"/>
    </source>
</evidence>
<accession>A0AAN8JSE5</accession>
<dbReference type="CDD" id="cd05819">
    <property type="entry name" value="NHL"/>
    <property type="match status" value="1"/>
</dbReference>
<dbReference type="GO" id="GO:0043161">
    <property type="term" value="P:proteasome-mediated ubiquitin-dependent protein catabolic process"/>
    <property type="evidence" value="ECO:0007669"/>
    <property type="project" value="TreeGrafter"/>
</dbReference>
<keyword evidence="4" id="KW-1185">Reference proteome</keyword>
<evidence type="ECO:0000256" key="2">
    <source>
        <dbReference type="PROSITE-ProRule" id="PRU00504"/>
    </source>
</evidence>
<evidence type="ECO:0000256" key="1">
    <source>
        <dbReference type="ARBA" id="ARBA00022737"/>
    </source>
</evidence>
<evidence type="ECO:0000313" key="4">
    <source>
        <dbReference type="Proteomes" id="UP001347796"/>
    </source>
</evidence>
<keyword evidence="1" id="KW-0677">Repeat</keyword>
<dbReference type="InterPro" id="IPR050952">
    <property type="entry name" value="TRIM-NHL_E3_ligases"/>
</dbReference>
<feature type="repeat" description="NHL" evidence="2">
    <location>
        <begin position="25"/>
        <end position="68"/>
    </location>
</feature>
<comment type="caution">
    <text evidence="3">The sequence shown here is derived from an EMBL/GenBank/DDBJ whole genome shotgun (WGS) entry which is preliminary data.</text>
</comment>
<dbReference type="Proteomes" id="UP001347796">
    <property type="component" value="Unassembled WGS sequence"/>
</dbReference>
<dbReference type="PROSITE" id="PS51125">
    <property type="entry name" value="NHL"/>
    <property type="match status" value="3"/>
</dbReference>
<dbReference type="Pfam" id="PF01436">
    <property type="entry name" value="NHL"/>
    <property type="match status" value="2"/>
</dbReference>
<dbReference type="PANTHER" id="PTHR24104:SF59">
    <property type="entry name" value="TRIPARTITE MOTIF-CONTAINING PROTEIN 2-LIKE"/>
    <property type="match status" value="1"/>
</dbReference>
<dbReference type="GO" id="GO:0000209">
    <property type="term" value="P:protein polyubiquitination"/>
    <property type="evidence" value="ECO:0007669"/>
    <property type="project" value="TreeGrafter"/>
</dbReference>
<sequence length="315" mass="35121">MYLIRKIFASDTSVAKAELEQGKLLKKTGRKGRGKGQFNMPCGVAVTKSGDVVVADTENHRIQIFNSDGLFKYKFGTKGSELNQLSYPMCVAMTSNDTIAVTDSVNACVKIFSQNGDLLQHFKPKSVFEFPYGISISVDSFYVVTDICKHEVIVLGPNGELSHVIGCYGDGAREFDHPYFVTVNKDKQIIVSDSGNSSIKIFQFQGRLLRSFTLTDFKLPQESFVSLYGMCTDSEGNTIVICNNTVYILTRNGRLWEIITPKDGLASPKCIAFSPSGRLVVTQADYDDKHELCLFRYNTDDYKSLNMLLFYAISI</sequence>
<dbReference type="InterPro" id="IPR011042">
    <property type="entry name" value="6-blade_b-propeller_TolB-like"/>
</dbReference>
<gene>
    <name evidence="3" type="ORF">SNE40_009969</name>
</gene>